<keyword evidence="3" id="KW-1185">Reference proteome</keyword>
<accession>A0A5J9SS33</accession>
<feature type="non-terminal residue" evidence="1">
    <location>
        <position position="1"/>
    </location>
</feature>
<dbReference type="AlphaFoldDB" id="A0A5J9SS33"/>
<dbReference type="Proteomes" id="UP000324897">
    <property type="component" value="Unassembled WGS sequence"/>
</dbReference>
<dbReference type="EMBL" id="RWGY01000031">
    <property type="protein sequence ID" value="TVU14617.1"/>
    <property type="molecule type" value="Genomic_DNA"/>
</dbReference>
<protein>
    <submittedName>
        <fullName evidence="1">Uncharacterized protein</fullName>
    </submittedName>
</protein>
<reference evidence="1 3" key="1">
    <citation type="journal article" date="2019" name="Sci. Rep.">
        <title>A high-quality genome of Eragrostis curvula grass provides insights into Poaceae evolution and supports new strategies to enhance forage quality.</title>
        <authorList>
            <person name="Carballo J."/>
            <person name="Santos B.A.C.M."/>
            <person name="Zappacosta D."/>
            <person name="Garbus I."/>
            <person name="Selva J.P."/>
            <person name="Gallo C.A."/>
            <person name="Diaz A."/>
            <person name="Albertini E."/>
            <person name="Caccamo M."/>
            <person name="Echenique V."/>
        </authorList>
    </citation>
    <scope>NUCLEOTIDE SEQUENCE [LARGE SCALE GENOMIC DNA]</scope>
    <source>
        <strain evidence="3">cv. Victoria</strain>
        <tissue evidence="1">Leaf</tissue>
    </source>
</reference>
<organism evidence="1 3">
    <name type="scientific">Eragrostis curvula</name>
    <name type="common">weeping love grass</name>
    <dbReference type="NCBI Taxonomy" id="38414"/>
    <lineage>
        <taxon>Eukaryota</taxon>
        <taxon>Viridiplantae</taxon>
        <taxon>Streptophyta</taxon>
        <taxon>Embryophyta</taxon>
        <taxon>Tracheophyta</taxon>
        <taxon>Spermatophyta</taxon>
        <taxon>Magnoliopsida</taxon>
        <taxon>Liliopsida</taxon>
        <taxon>Poales</taxon>
        <taxon>Poaceae</taxon>
        <taxon>PACMAD clade</taxon>
        <taxon>Chloridoideae</taxon>
        <taxon>Eragrostideae</taxon>
        <taxon>Eragrostidinae</taxon>
        <taxon>Eragrostis</taxon>
    </lineage>
</organism>
<gene>
    <name evidence="2" type="ORF">EJB05_38093</name>
    <name evidence="1" type="ORF">EJB05_52770</name>
</gene>
<evidence type="ECO:0000313" key="1">
    <source>
        <dbReference type="EMBL" id="TVU01774.1"/>
    </source>
</evidence>
<dbReference type="Gramene" id="TVU01774">
    <property type="protein sequence ID" value="TVU01774"/>
    <property type="gene ID" value="EJB05_52770"/>
</dbReference>
<sequence>MQMMKMRVMRVSPGPEERTPSFRMLGSVSWCCSGRDGRTNPTINATFGANGGSNEWFWDPEPNGGICIAVKPFGVQIVSTAALIATICKPKKSVTMKTENNLPISGQH</sequence>
<name>A0A5J9SS33_9POAL</name>
<comment type="caution">
    <text evidence="1">The sequence shown here is derived from an EMBL/GenBank/DDBJ whole genome shotgun (WGS) entry which is preliminary data.</text>
</comment>
<evidence type="ECO:0000313" key="2">
    <source>
        <dbReference type="EMBL" id="TVU14617.1"/>
    </source>
</evidence>
<dbReference type="EMBL" id="RWGY01000391">
    <property type="protein sequence ID" value="TVU01774.1"/>
    <property type="molecule type" value="Genomic_DNA"/>
</dbReference>
<evidence type="ECO:0000313" key="3">
    <source>
        <dbReference type="Proteomes" id="UP000324897"/>
    </source>
</evidence>
<proteinExistence type="predicted"/>
<dbReference type="Gramene" id="TVU14617">
    <property type="protein sequence ID" value="TVU14617"/>
    <property type="gene ID" value="EJB05_38093"/>
</dbReference>